<feature type="domain" description="BTB" evidence="1">
    <location>
        <begin position="10"/>
        <end position="81"/>
    </location>
</feature>
<evidence type="ECO:0000313" key="2">
    <source>
        <dbReference type="EMBL" id="OQE11503.1"/>
    </source>
</evidence>
<keyword evidence="3" id="KW-1185">Reference proteome</keyword>
<dbReference type="InterPro" id="IPR000210">
    <property type="entry name" value="BTB/POZ_dom"/>
</dbReference>
<organism evidence="2 3">
    <name type="scientific">Penicillium vulpinum</name>
    <dbReference type="NCBI Taxonomy" id="29845"/>
    <lineage>
        <taxon>Eukaryota</taxon>
        <taxon>Fungi</taxon>
        <taxon>Dikarya</taxon>
        <taxon>Ascomycota</taxon>
        <taxon>Pezizomycotina</taxon>
        <taxon>Eurotiomycetes</taxon>
        <taxon>Eurotiomycetidae</taxon>
        <taxon>Eurotiales</taxon>
        <taxon>Aspergillaceae</taxon>
        <taxon>Penicillium</taxon>
    </lineage>
</organism>
<dbReference type="CDD" id="cd18186">
    <property type="entry name" value="BTB_POZ_ZBTB_KLHL-like"/>
    <property type="match status" value="1"/>
</dbReference>
<reference evidence="3" key="1">
    <citation type="journal article" date="2017" name="Nat. Microbiol.">
        <title>Global analysis of biosynthetic gene clusters reveals vast potential of secondary metabolite production in Penicillium species.</title>
        <authorList>
            <person name="Nielsen J.C."/>
            <person name="Grijseels S."/>
            <person name="Prigent S."/>
            <person name="Ji B."/>
            <person name="Dainat J."/>
            <person name="Nielsen K.F."/>
            <person name="Frisvad J.C."/>
            <person name="Workman M."/>
            <person name="Nielsen J."/>
        </authorList>
    </citation>
    <scope>NUCLEOTIDE SEQUENCE [LARGE SCALE GENOMIC DNA]</scope>
    <source>
        <strain evidence="3">IBT 29486</strain>
    </source>
</reference>
<dbReference type="PROSITE" id="PS50097">
    <property type="entry name" value="BTB"/>
    <property type="match status" value="1"/>
</dbReference>
<dbReference type="STRING" id="29845.A0A1V6SD40"/>
<name>A0A1V6SD40_9EURO</name>
<dbReference type="PANTHER" id="PTHR47843:SF2">
    <property type="entry name" value="BTB DOMAIN-CONTAINING PROTEIN"/>
    <property type="match status" value="1"/>
</dbReference>
<sequence>MVPLYHGPLIEIRLEPSGQEYTISRDLLCTESPVFSAMFKSEFRESQEQTVTLQEEAGIISTQGVEALIQWLYLRVINFDIDDNSNHISAAIELARLADKYGIIIEIESYLAEDIKRVICTAPWEKNYWLTTQHLVSGTLLPRDHPVRRTLAAACVQGYLEGKTHKFAQEAAEQPNFGADLLREVRLVLSAPNGPVGQISFRDPIDNKPIYLGKD</sequence>
<comment type="caution">
    <text evidence="2">The sequence shown here is derived from an EMBL/GenBank/DDBJ whole genome shotgun (WGS) entry which is preliminary data.</text>
</comment>
<dbReference type="AlphaFoldDB" id="A0A1V6SD40"/>
<protein>
    <recommendedName>
        <fullName evidence="1">BTB domain-containing protein</fullName>
    </recommendedName>
</protein>
<evidence type="ECO:0000259" key="1">
    <source>
        <dbReference type="PROSITE" id="PS50097"/>
    </source>
</evidence>
<dbReference type="Pfam" id="PF00651">
    <property type="entry name" value="BTB"/>
    <property type="match status" value="1"/>
</dbReference>
<dbReference type="Gene3D" id="3.30.710.10">
    <property type="entry name" value="Potassium Channel Kv1.1, Chain A"/>
    <property type="match status" value="1"/>
</dbReference>
<dbReference type="PANTHER" id="PTHR47843">
    <property type="entry name" value="BTB DOMAIN-CONTAINING PROTEIN-RELATED"/>
    <property type="match status" value="1"/>
</dbReference>
<dbReference type="SUPFAM" id="SSF54695">
    <property type="entry name" value="POZ domain"/>
    <property type="match status" value="1"/>
</dbReference>
<dbReference type="EMBL" id="MDYP01000002">
    <property type="protein sequence ID" value="OQE11503.1"/>
    <property type="molecule type" value="Genomic_DNA"/>
</dbReference>
<proteinExistence type="predicted"/>
<dbReference type="InterPro" id="IPR011333">
    <property type="entry name" value="SKP1/BTB/POZ_sf"/>
</dbReference>
<dbReference type="OrthoDB" id="194443at2759"/>
<gene>
    <name evidence="2" type="ORF">PENVUL_c002G03335</name>
</gene>
<accession>A0A1V6SD40</accession>
<dbReference type="Proteomes" id="UP000191518">
    <property type="component" value="Unassembled WGS sequence"/>
</dbReference>
<evidence type="ECO:0000313" key="3">
    <source>
        <dbReference type="Proteomes" id="UP000191518"/>
    </source>
</evidence>